<feature type="binding site" evidence="3">
    <location>
        <position position="50"/>
    </location>
    <ligand>
        <name>a divalent metal cation</name>
        <dbReference type="ChEBI" id="CHEBI:60240"/>
    </ligand>
</feature>
<reference evidence="4" key="1">
    <citation type="submission" date="2024-06" db="EMBL/GenBank/DDBJ databases">
        <authorList>
            <person name="Li T."/>
            <person name="Gao R."/>
        </authorList>
    </citation>
    <scope>NUCLEOTIDE SEQUENCE</scope>
    <source>
        <strain evidence="4">ZPR3</strain>
        <plasmid evidence="4">unnamed1</plasmid>
    </source>
</reference>
<name>A0AAU7S233_9HYPH</name>
<evidence type="ECO:0000256" key="3">
    <source>
        <dbReference type="PIRSR" id="PIRSR607837-1"/>
    </source>
</evidence>
<dbReference type="PANTHER" id="PTHR37302">
    <property type="entry name" value="SLR1116 PROTEIN"/>
    <property type="match status" value="1"/>
</dbReference>
<evidence type="ECO:0000256" key="1">
    <source>
        <dbReference type="ARBA" id="ARBA00008635"/>
    </source>
</evidence>
<organism evidence="4">
    <name type="scientific">Rhizobium sp. ZPR3</name>
    <dbReference type="NCBI Taxonomy" id="3158967"/>
    <lineage>
        <taxon>Bacteria</taxon>
        <taxon>Pseudomonadati</taxon>
        <taxon>Pseudomonadota</taxon>
        <taxon>Alphaproteobacteria</taxon>
        <taxon>Hyphomicrobiales</taxon>
        <taxon>Rhizobiaceae</taxon>
        <taxon>Rhizobium/Agrobacterium group</taxon>
        <taxon>Rhizobium</taxon>
    </lineage>
</organism>
<dbReference type="InterPro" id="IPR007837">
    <property type="entry name" value="DinB"/>
</dbReference>
<evidence type="ECO:0000313" key="4">
    <source>
        <dbReference type="EMBL" id="XBT96502.1"/>
    </source>
</evidence>
<proteinExistence type="inferred from homology"/>
<dbReference type="PANTHER" id="PTHR37302:SF1">
    <property type="entry name" value="PROTEIN DINB"/>
    <property type="match status" value="1"/>
</dbReference>
<comment type="similarity">
    <text evidence="1">Belongs to the DinB family.</text>
</comment>
<evidence type="ECO:0000256" key="2">
    <source>
        <dbReference type="ARBA" id="ARBA00022723"/>
    </source>
</evidence>
<accession>A0AAU7S233</accession>
<dbReference type="InterPro" id="IPR034660">
    <property type="entry name" value="DinB/YfiT-like"/>
</dbReference>
<keyword evidence="2 3" id="KW-0479">Metal-binding</keyword>
<feature type="binding site" evidence="3">
    <location>
        <position position="137"/>
    </location>
    <ligand>
        <name>a divalent metal cation</name>
        <dbReference type="ChEBI" id="CHEBI:60240"/>
    </ligand>
</feature>
<dbReference type="Pfam" id="PF05163">
    <property type="entry name" value="DinB"/>
    <property type="match status" value="1"/>
</dbReference>
<protein>
    <submittedName>
        <fullName evidence="4">DinB family protein</fullName>
    </submittedName>
</protein>
<dbReference type="AlphaFoldDB" id="A0AAU7S233"/>
<dbReference type="GO" id="GO:0046872">
    <property type="term" value="F:metal ion binding"/>
    <property type="evidence" value="ECO:0007669"/>
    <property type="project" value="UniProtKB-KW"/>
</dbReference>
<dbReference type="SUPFAM" id="SSF109854">
    <property type="entry name" value="DinB/YfiT-like putative metalloenzymes"/>
    <property type="match status" value="1"/>
</dbReference>
<dbReference type="Gene3D" id="1.20.120.450">
    <property type="entry name" value="dinb family like domain"/>
    <property type="match status" value="1"/>
</dbReference>
<dbReference type="RefSeq" id="WP_349961202.1">
    <property type="nucleotide sequence ID" value="NZ_CP157961.1"/>
</dbReference>
<geneLocation type="plasmid" evidence="4">
    <name>unnamed1</name>
</geneLocation>
<keyword evidence="4" id="KW-0614">Plasmid</keyword>
<dbReference type="EMBL" id="CP157961">
    <property type="protein sequence ID" value="XBT96502.1"/>
    <property type="molecule type" value="Genomic_DNA"/>
</dbReference>
<sequence>MISAGYCRLMARYNTWQNSSLVTAADGLTNEERWKDRGAFFQSIAATLNHLYWADALILERLKGNERPEKTIRHSLTSPSDWPDFKALRVERNEEIEEWSARLRDADMEGMLVWYPGDGSTRIEKPKALCVMQLFNHQTHNRGQVHAMLTAAGAHPEPTDLQMLE</sequence>
<gene>
    <name evidence="4" type="ORF">ABM479_23580</name>
</gene>